<dbReference type="AlphaFoldDB" id="A0A2T0YIY1"/>
<organism evidence="1 2">
    <name type="scientific">Nesterenkonia sandarakina</name>
    <dbReference type="NCBI Taxonomy" id="272918"/>
    <lineage>
        <taxon>Bacteria</taxon>
        <taxon>Bacillati</taxon>
        <taxon>Actinomycetota</taxon>
        <taxon>Actinomycetes</taxon>
        <taxon>Micrococcales</taxon>
        <taxon>Micrococcaceae</taxon>
        <taxon>Nesterenkonia</taxon>
    </lineage>
</organism>
<gene>
    <name evidence="1" type="ORF">BCL67_10985</name>
</gene>
<comment type="caution">
    <text evidence="1">The sequence shown here is derived from an EMBL/GenBank/DDBJ whole genome shotgun (WGS) entry which is preliminary data.</text>
</comment>
<protein>
    <submittedName>
        <fullName evidence="1">Uncharacterized protein</fullName>
    </submittedName>
</protein>
<name>A0A2T0YIY1_9MICC</name>
<dbReference type="EMBL" id="PVTY01000009">
    <property type="protein sequence ID" value="PRZ15164.1"/>
    <property type="molecule type" value="Genomic_DNA"/>
</dbReference>
<keyword evidence="2" id="KW-1185">Reference proteome</keyword>
<evidence type="ECO:0000313" key="2">
    <source>
        <dbReference type="Proteomes" id="UP000238217"/>
    </source>
</evidence>
<dbReference type="Proteomes" id="UP000238217">
    <property type="component" value="Unassembled WGS sequence"/>
</dbReference>
<dbReference type="RefSeq" id="WP_106123088.1">
    <property type="nucleotide sequence ID" value="NZ_PVTY01000009.1"/>
</dbReference>
<evidence type="ECO:0000313" key="1">
    <source>
        <dbReference type="EMBL" id="PRZ15164.1"/>
    </source>
</evidence>
<proteinExistence type="predicted"/>
<accession>A0A2T0YIY1</accession>
<reference evidence="1 2" key="1">
    <citation type="submission" date="2018-03" db="EMBL/GenBank/DDBJ databases">
        <title>Comparative analysis of microorganisms from saline springs in Andes Mountain Range, Colombia.</title>
        <authorList>
            <person name="Rubin E."/>
        </authorList>
    </citation>
    <scope>NUCLEOTIDE SEQUENCE [LARGE SCALE GENOMIC DNA]</scope>
    <source>
        <strain evidence="1 2">CG 35</strain>
    </source>
</reference>
<sequence length="98" mass="11040">MTTEPATPRERAEALAHQRWPDLPGIGPADFNAMILRREALVAGFLARDAEVAAQIRTARSMEPEAAAESYRRGDRHPWAMSVRAYLKRRALQVRGEK</sequence>